<feature type="domain" description="FAD-binding PCMH-type" evidence="7">
    <location>
        <begin position="123"/>
        <end position="301"/>
    </location>
</feature>
<protein>
    <recommendedName>
        <fullName evidence="7">FAD-binding PCMH-type domain-containing protein</fullName>
    </recommendedName>
</protein>
<dbReference type="EMBL" id="JAQQWE010000006">
    <property type="protein sequence ID" value="KAK7949164.1"/>
    <property type="molecule type" value="Genomic_DNA"/>
</dbReference>
<dbReference type="Pfam" id="PF08031">
    <property type="entry name" value="BBE"/>
    <property type="match status" value="1"/>
</dbReference>
<evidence type="ECO:0000259" key="7">
    <source>
        <dbReference type="PROSITE" id="PS51387"/>
    </source>
</evidence>
<proteinExistence type="inferred from homology"/>
<dbReference type="InterPro" id="IPR036318">
    <property type="entry name" value="FAD-bd_PCMH-like_sf"/>
</dbReference>
<organism evidence="8 9">
    <name type="scientific">Apiospora aurea</name>
    <dbReference type="NCBI Taxonomy" id="335848"/>
    <lineage>
        <taxon>Eukaryota</taxon>
        <taxon>Fungi</taxon>
        <taxon>Dikarya</taxon>
        <taxon>Ascomycota</taxon>
        <taxon>Pezizomycotina</taxon>
        <taxon>Sordariomycetes</taxon>
        <taxon>Xylariomycetidae</taxon>
        <taxon>Amphisphaeriales</taxon>
        <taxon>Apiosporaceae</taxon>
        <taxon>Apiospora</taxon>
    </lineage>
</organism>
<dbReference type="SUPFAM" id="SSF56176">
    <property type="entry name" value="FAD-binding/transporter-associated domain-like"/>
    <property type="match status" value="1"/>
</dbReference>
<reference evidence="8 9" key="1">
    <citation type="submission" date="2023-01" db="EMBL/GenBank/DDBJ databases">
        <title>Analysis of 21 Apiospora genomes using comparative genomics revels a genus with tremendous synthesis potential of carbohydrate active enzymes and secondary metabolites.</title>
        <authorList>
            <person name="Sorensen T."/>
        </authorList>
    </citation>
    <scope>NUCLEOTIDE SEQUENCE [LARGE SCALE GENOMIC DNA]</scope>
    <source>
        <strain evidence="8 9">CBS 24483</strain>
    </source>
</reference>
<name>A0ABR1Q9G8_9PEZI</name>
<dbReference type="InterPro" id="IPR050416">
    <property type="entry name" value="FAD-linked_Oxidoreductase"/>
</dbReference>
<dbReference type="Gene3D" id="3.30.465.10">
    <property type="match status" value="2"/>
</dbReference>
<evidence type="ECO:0000256" key="1">
    <source>
        <dbReference type="ARBA" id="ARBA00001974"/>
    </source>
</evidence>
<keyword evidence="3" id="KW-0285">Flavoprotein</keyword>
<gene>
    <name evidence="8" type="ORF">PG986_010050</name>
</gene>
<dbReference type="PROSITE" id="PS51387">
    <property type="entry name" value="FAD_PCMH"/>
    <property type="match status" value="1"/>
</dbReference>
<dbReference type="PANTHER" id="PTHR42973:SF39">
    <property type="entry name" value="FAD-BINDING PCMH-TYPE DOMAIN-CONTAINING PROTEIN"/>
    <property type="match status" value="1"/>
</dbReference>
<comment type="similarity">
    <text evidence="2">Belongs to the oxygen-dependent FAD-linked oxidoreductase family.</text>
</comment>
<keyword evidence="5" id="KW-0560">Oxidoreductase</keyword>
<dbReference type="InterPro" id="IPR012951">
    <property type="entry name" value="BBE"/>
</dbReference>
<comment type="cofactor">
    <cofactor evidence="1">
        <name>FAD</name>
        <dbReference type="ChEBI" id="CHEBI:57692"/>
    </cofactor>
</comment>
<dbReference type="Pfam" id="PF01565">
    <property type="entry name" value="FAD_binding_4"/>
    <property type="match status" value="1"/>
</dbReference>
<keyword evidence="9" id="KW-1185">Reference proteome</keyword>
<evidence type="ECO:0000256" key="3">
    <source>
        <dbReference type="ARBA" id="ARBA00022630"/>
    </source>
</evidence>
<keyword evidence="4" id="KW-0274">FAD</keyword>
<feature type="chain" id="PRO_5046265080" description="FAD-binding PCMH-type domain-containing protein" evidence="6">
    <location>
        <begin position="22"/>
        <end position="578"/>
    </location>
</feature>
<dbReference type="RefSeq" id="XP_066698670.1">
    <property type="nucleotide sequence ID" value="XM_066846272.1"/>
</dbReference>
<comment type="caution">
    <text evidence="8">The sequence shown here is derived from an EMBL/GenBank/DDBJ whole genome shotgun (WGS) entry which is preliminary data.</text>
</comment>
<evidence type="ECO:0000256" key="2">
    <source>
        <dbReference type="ARBA" id="ARBA00005466"/>
    </source>
</evidence>
<dbReference type="InterPro" id="IPR006094">
    <property type="entry name" value="Oxid_FAD_bind_N"/>
</dbReference>
<evidence type="ECO:0000256" key="5">
    <source>
        <dbReference type="ARBA" id="ARBA00023002"/>
    </source>
</evidence>
<keyword evidence="6" id="KW-0732">Signal</keyword>
<evidence type="ECO:0000313" key="9">
    <source>
        <dbReference type="Proteomes" id="UP001391051"/>
    </source>
</evidence>
<sequence length="578" mass="62035">MRPSTLLLATWQSAALVAAAATPYIPRSTDAAPGCYCLPGDACWPSADTWSTLNSTVSGRLVATVPIGSPCHDPTYDAEACAALQNGWSLPQTHIPSSSSVMQPFFANQSCDPFTPRSQPCLLGNYAAYAVNVTGKGDVQAAIAFAKTNNIRLVIRNTGHDFLGRSTGAGSLAIWTQYLKNIEFSDWSDEFYQGPAVKFGAGVIGYEATEAAHAKGLVVVGGECPTVGIAGGYTQGGGHSALTTTFGLAADQTLEFEVVTASGDVVTASRHENEDLYFALSGGGPGTFGVVTAMTVRAHPNLDVGGATLQMAAASTTQDKFYQAVSRFHELLPGMTDQGAMVVYYVASSVLVVNPVTVYNSTGDYVRDMVLAPFVAALNELEIPHKVSYSTHRYRDHYDTYMGPLPYGHVAVEEYNFGSRMIPRSVLENNNEGLQAVLKNLTQHGVLAVGDALNATAKYPGAAGANAVNPAWRTTGVHMQLTMAWDETAPWADMVEAQRRITDEFVPQMEAVTPGSGAYVNEADFHQPDWQQAFFGDNYDRLLQIKRKWDPEGRFYAIRTVGSDAWNVAADGRMCRAS</sequence>
<evidence type="ECO:0000313" key="8">
    <source>
        <dbReference type="EMBL" id="KAK7949164.1"/>
    </source>
</evidence>
<dbReference type="InterPro" id="IPR016166">
    <property type="entry name" value="FAD-bd_PCMH"/>
</dbReference>
<feature type="signal peptide" evidence="6">
    <location>
        <begin position="1"/>
        <end position="21"/>
    </location>
</feature>
<evidence type="ECO:0000256" key="6">
    <source>
        <dbReference type="SAM" id="SignalP"/>
    </source>
</evidence>
<accession>A0ABR1Q9G8</accession>
<dbReference type="InterPro" id="IPR016169">
    <property type="entry name" value="FAD-bd_PCMH_sub2"/>
</dbReference>
<dbReference type="Proteomes" id="UP001391051">
    <property type="component" value="Unassembled WGS sequence"/>
</dbReference>
<evidence type="ECO:0000256" key="4">
    <source>
        <dbReference type="ARBA" id="ARBA00022827"/>
    </source>
</evidence>
<dbReference type="GeneID" id="92079334"/>
<dbReference type="PANTHER" id="PTHR42973">
    <property type="entry name" value="BINDING OXIDOREDUCTASE, PUTATIVE (AFU_ORTHOLOGUE AFUA_1G17690)-RELATED"/>
    <property type="match status" value="1"/>
</dbReference>